<feature type="region of interest" description="Disordered" evidence="1">
    <location>
        <begin position="95"/>
        <end position="152"/>
    </location>
</feature>
<feature type="transmembrane region" description="Helical" evidence="2">
    <location>
        <begin position="54"/>
        <end position="76"/>
    </location>
</feature>
<evidence type="ECO:0000313" key="3">
    <source>
        <dbReference type="EMBL" id="CAK9868051.1"/>
    </source>
</evidence>
<proteinExistence type="predicted"/>
<keyword evidence="2" id="KW-0812">Transmembrane</keyword>
<dbReference type="EMBL" id="OZ023719">
    <property type="protein sequence ID" value="CAK9868051.1"/>
    <property type="molecule type" value="Genomic_DNA"/>
</dbReference>
<dbReference type="Proteomes" id="UP001497522">
    <property type="component" value="Chromosome 18"/>
</dbReference>
<protein>
    <submittedName>
        <fullName evidence="3">Uncharacterized protein</fullName>
    </submittedName>
</protein>
<feature type="compositionally biased region" description="Basic and acidic residues" evidence="1">
    <location>
        <begin position="105"/>
        <end position="120"/>
    </location>
</feature>
<gene>
    <name evidence="3" type="ORF">CSSPJE1EN2_LOCUS11046</name>
</gene>
<reference evidence="3" key="1">
    <citation type="submission" date="2024-03" db="EMBL/GenBank/DDBJ databases">
        <authorList>
            <consortium name="ELIXIR-Norway"/>
            <consortium name="Elixir Norway"/>
        </authorList>
    </citation>
    <scope>NUCLEOTIDE SEQUENCE</scope>
</reference>
<feature type="compositionally biased region" description="Basic and acidic residues" evidence="1">
    <location>
        <begin position="132"/>
        <end position="152"/>
    </location>
</feature>
<name>A0ABP1AZW9_9BRYO</name>
<sequence>MAADDKNSWKKKFDTTTMSAEEVKELGLEDARRPPGHKAGQVLHQRGRRSWRQVAIYPVIVGGLALITALSIMTVYQPYVREPYVYVRTPVNPRSPAAAAAAADGVDRKPVHPDAADDKKKTAKTADSSDVPYKKPDPNADAHYKKTGNKPD</sequence>
<keyword evidence="2" id="KW-0472">Membrane</keyword>
<evidence type="ECO:0000256" key="1">
    <source>
        <dbReference type="SAM" id="MobiDB-lite"/>
    </source>
</evidence>
<organism evidence="3 4">
    <name type="scientific">Sphagnum jensenii</name>
    <dbReference type="NCBI Taxonomy" id="128206"/>
    <lineage>
        <taxon>Eukaryota</taxon>
        <taxon>Viridiplantae</taxon>
        <taxon>Streptophyta</taxon>
        <taxon>Embryophyta</taxon>
        <taxon>Bryophyta</taxon>
        <taxon>Sphagnophytina</taxon>
        <taxon>Sphagnopsida</taxon>
        <taxon>Sphagnales</taxon>
        <taxon>Sphagnaceae</taxon>
        <taxon>Sphagnum</taxon>
    </lineage>
</organism>
<accession>A0ABP1AZW9</accession>
<keyword evidence="2" id="KW-1133">Transmembrane helix</keyword>
<evidence type="ECO:0000313" key="4">
    <source>
        <dbReference type="Proteomes" id="UP001497522"/>
    </source>
</evidence>
<evidence type="ECO:0000256" key="2">
    <source>
        <dbReference type="SAM" id="Phobius"/>
    </source>
</evidence>
<keyword evidence="4" id="KW-1185">Reference proteome</keyword>